<dbReference type="EMBL" id="JBHLTN010000015">
    <property type="protein sequence ID" value="MFC0592539.1"/>
    <property type="molecule type" value="Genomic_DNA"/>
</dbReference>
<proteinExistence type="predicted"/>
<dbReference type="InterPro" id="IPR016986">
    <property type="entry name" value="UCP031982_abhydr"/>
</dbReference>
<evidence type="ECO:0000313" key="2">
    <source>
        <dbReference type="Proteomes" id="UP001589834"/>
    </source>
</evidence>
<dbReference type="Proteomes" id="UP001589834">
    <property type="component" value="Unassembled WGS sequence"/>
</dbReference>
<comment type="caution">
    <text evidence="1">The sequence shown here is derived from an EMBL/GenBank/DDBJ whole genome shotgun (WGS) entry which is preliminary data.</text>
</comment>
<gene>
    <name evidence="1" type="ORF">ACFFGG_08220</name>
</gene>
<name>A0ABV6PSM0_9BURK</name>
<evidence type="ECO:0000313" key="1">
    <source>
        <dbReference type="EMBL" id="MFC0592539.1"/>
    </source>
</evidence>
<dbReference type="Gene3D" id="3.40.50.1820">
    <property type="entry name" value="alpha/beta hydrolase"/>
    <property type="match status" value="1"/>
</dbReference>
<dbReference type="GO" id="GO:0016787">
    <property type="term" value="F:hydrolase activity"/>
    <property type="evidence" value="ECO:0007669"/>
    <property type="project" value="UniProtKB-KW"/>
</dbReference>
<dbReference type="RefSeq" id="WP_377482027.1">
    <property type="nucleotide sequence ID" value="NZ_JBHLTN010000015.1"/>
</dbReference>
<keyword evidence="1" id="KW-0378">Hydrolase</keyword>
<sequence length="353" mass="37373">MATQRAWTTILTLAGGLLLGLCLPSTALASGMGMIRLVQDGGGTTTVFYPSAASEAPVSQGPFRLSWADDGAPQPGNGRLIVISHGSGGSPWVHADLARTLVQRGFVVALPQHAGDNFIDPSEPGPASWKRRPLEVGQAIDRVALDPRLSPLLRLDAVGVFGGSAGGHTALSLAGGEWSPARFRDHCLQHIAEDFSSCVGFAMRLRGDGLDRLKIALAKLIIRWRFDDDTPQRHTDPRVQAVVAMVPFAADFAPASLENPVVPLGLIVAEQDVNQLPAFHVKAVQAACAPRCRVLADLADGGHGAMLSPLPPFEPGSIADRLLSDPPGFDRETLIPALHETVADFFVQKLLGP</sequence>
<dbReference type="InterPro" id="IPR029058">
    <property type="entry name" value="AB_hydrolase_fold"/>
</dbReference>
<dbReference type="SUPFAM" id="SSF53474">
    <property type="entry name" value="alpha/beta-Hydrolases"/>
    <property type="match status" value="1"/>
</dbReference>
<organism evidence="1 2">
    <name type="scientific">Ottowia pentelensis</name>
    <dbReference type="NCBI Taxonomy" id="511108"/>
    <lineage>
        <taxon>Bacteria</taxon>
        <taxon>Pseudomonadati</taxon>
        <taxon>Pseudomonadota</taxon>
        <taxon>Betaproteobacteria</taxon>
        <taxon>Burkholderiales</taxon>
        <taxon>Comamonadaceae</taxon>
        <taxon>Ottowia</taxon>
    </lineage>
</organism>
<reference evidence="1 2" key="1">
    <citation type="submission" date="2024-09" db="EMBL/GenBank/DDBJ databases">
        <authorList>
            <person name="Sun Q."/>
            <person name="Mori K."/>
        </authorList>
    </citation>
    <scope>NUCLEOTIDE SEQUENCE [LARGE SCALE GENOMIC DNA]</scope>
    <source>
        <strain evidence="1 2">NCAIM B.02336</strain>
    </source>
</reference>
<accession>A0ABV6PSM0</accession>
<dbReference type="PIRSF" id="PIRSF031982">
    <property type="entry name" value="UCP031982_abhydr"/>
    <property type="match status" value="1"/>
</dbReference>
<keyword evidence="2" id="KW-1185">Reference proteome</keyword>
<protein>
    <submittedName>
        <fullName evidence="1">Alpha/beta hydrolase family protein</fullName>
    </submittedName>
</protein>